<dbReference type="PANTHER" id="PTHR12956">
    <property type="entry name" value="ALKALINE CERAMIDASE-RELATED"/>
    <property type="match status" value="1"/>
</dbReference>
<dbReference type="Pfam" id="PF04765">
    <property type="entry name" value="TOD1_MUCI70"/>
    <property type="match status" value="1"/>
</dbReference>
<evidence type="ECO:0000259" key="1">
    <source>
        <dbReference type="Pfam" id="PF04765"/>
    </source>
</evidence>
<name>A0A7S3VKR1_DUNTE</name>
<gene>
    <name evidence="2" type="ORF">DTER00134_LOCUS6924</name>
</gene>
<accession>A0A7S3VKR1</accession>
<protein>
    <recommendedName>
        <fullName evidence="1">TOD1/MUCI70 glycosyltransferase-like domain-containing protein</fullName>
    </recommendedName>
</protein>
<dbReference type="InterPro" id="IPR048354">
    <property type="entry name" value="TOD1_MUCI70_glycTrfase_dom"/>
</dbReference>
<dbReference type="PANTHER" id="PTHR12956:SF13">
    <property type="entry name" value="ALKALINE CERAMIDASE TOD1"/>
    <property type="match status" value="1"/>
</dbReference>
<sequence>MVTLPAAFPHILKVVQRLAAFSQILILVQGLALWHTMGKNTSQKKYEAAVHGSCPNLTYSSVPKSSISEINSELNFSYKRALTTETNPFLEGDKYINQNNFLPCAITRFLGVTHNISANLEQFKCTLVVVTALFGPHDVLKQAPETKDVCFVSFMDICAYARHCQLTLEDPCLRISGWSLVLVRHAYVDARVASRLFKLHLPALFPQCRWSIWVDAKTELVANPWSLLKLFLWPQHADVAFPAHPVRASSYDEQWAVLLRRKADLESTSTQRVEYREAGVPDNFGLVEGELIIRDHESAMATLFSCFWYTEYLAFPPRDQTSFNFVVYMLGYRPDVPSKAFQRLRLSPAKFRLVHRFTYSNDRNSVINVVPYCQFLQLVVKHDHLVKQENCIQMALSQTL</sequence>
<dbReference type="EMBL" id="HBIP01012219">
    <property type="protein sequence ID" value="CAE0491851.1"/>
    <property type="molecule type" value="Transcribed_RNA"/>
</dbReference>
<reference evidence="2" key="1">
    <citation type="submission" date="2021-01" db="EMBL/GenBank/DDBJ databases">
        <authorList>
            <person name="Corre E."/>
            <person name="Pelletier E."/>
            <person name="Niang G."/>
            <person name="Scheremetjew M."/>
            <person name="Finn R."/>
            <person name="Kale V."/>
            <person name="Holt S."/>
            <person name="Cochrane G."/>
            <person name="Meng A."/>
            <person name="Brown T."/>
            <person name="Cohen L."/>
        </authorList>
    </citation>
    <scope>NUCLEOTIDE SEQUENCE</scope>
    <source>
        <strain evidence="2">CCMP1320</strain>
    </source>
</reference>
<dbReference type="AlphaFoldDB" id="A0A7S3VKR1"/>
<proteinExistence type="predicted"/>
<dbReference type="InterPro" id="IPR006852">
    <property type="entry name" value="TOD1_MUCI70"/>
</dbReference>
<feature type="domain" description="TOD1/MUCI70 glycosyltransferase-like" evidence="1">
    <location>
        <begin position="121"/>
        <end position="341"/>
    </location>
</feature>
<organism evidence="2">
    <name type="scientific">Dunaliella tertiolecta</name>
    <name type="common">Green alga</name>
    <dbReference type="NCBI Taxonomy" id="3047"/>
    <lineage>
        <taxon>Eukaryota</taxon>
        <taxon>Viridiplantae</taxon>
        <taxon>Chlorophyta</taxon>
        <taxon>core chlorophytes</taxon>
        <taxon>Chlorophyceae</taxon>
        <taxon>CS clade</taxon>
        <taxon>Chlamydomonadales</taxon>
        <taxon>Dunaliellaceae</taxon>
        <taxon>Dunaliella</taxon>
    </lineage>
</organism>
<evidence type="ECO:0000313" key="2">
    <source>
        <dbReference type="EMBL" id="CAE0491851.1"/>
    </source>
</evidence>